<evidence type="ECO:0000256" key="1">
    <source>
        <dbReference type="SAM" id="MobiDB-lite"/>
    </source>
</evidence>
<dbReference type="EMBL" id="PQXI01000027">
    <property type="protein sequence ID" value="TGO28443.1"/>
    <property type="molecule type" value="Genomic_DNA"/>
</dbReference>
<feature type="compositionally biased region" description="Acidic residues" evidence="1">
    <location>
        <begin position="326"/>
        <end position="339"/>
    </location>
</feature>
<protein>
    <submittedName>
        <fullName evidence="2">Uncharacterized protein</fullName>
    </submittedName>
</protein>
<proteinExistence type="predicted"/>
<keyword evidence="3" id="KW-1185">Reference proteome</keyword>
<evidence type="ECO:0000313" key="3">
    <source>
        <dbReference type="Proteomes" id="UP000297910"/>
    </source>
</evidence>
<feature type="region of interest" description="Disordered" evidence="1">
    <location>
        <begin position="318"/>
        <end position="340"/>
    </location>
</feature>
<feature type="compositionally biased region" description="Low complexity" evidence="1">
    <location>
        <begin position="34"/>
        <end position="60"/>
    </location>
</feature>
<reference evidence="2 3" key="1">
    <citation type="submission" date="2017-12" db="EMBL/GenBank/DDBJ databases">
        <title>Comparative genomics of Botrytis spp.</title>
        <authorList>
            <person name="Valero-Jimenez C.A."/>
            <person name="Tapia P."/>
            <person name="Veloso J."/>
            <person name="Silva-Moreno E."/>
            <person name="Staats M."/>
            <person name="Valdes J.H."/>
            <person name="Van Kan J.A.L."/>
        </authorList>
    </citation>
    <scope>NUCLEOTIDE SEQUENCE [LARGE SCALE GENOMIC DNA]</scope>
    <source>
        <strain evidence="2 3">Bp0003</strain>
    </source>
</reference>
<gene>
    <name evidence="2" type="ORF">BPAE_0027g00100</name>
</gene>
<feature type="compositionally biased region" description="Polar residues" evidence="1">
    <location>
        <begin position="110"/>
        <end position="119"/>
    </location>
</feature>
<evidence type="ECO:0000313" key="2">
    <source>
        <dbReference type="EMBL" id="TGO28443.1"/>
    </source>
</evidence>
<name>A0A4Z1G2A3_9HELO</name>
<sequence length="426" mass="47257">MSKPNEPNEPTDPNKQTIESVSFPQIPIPSTFDSPSQLPSAASSSSSSHPAGSSFISSNSLPSLHPLPPPPPLSLAYLEVVLASESHSHSSTNEKNPNNSEAPHPEVIQDTLTPQTPHQSALPLSLTIPLLAFTAHKSSTPLLDCGTITFTPKELTDASYDFLVAKVIVSIEKVLLSQKYEAQKHVEWVEWMEEIEDRGEGSMGDGIGECEIDDIGSIGSEDTVTHGPLGKLGSGVGGVGLGFALRREKLSNFRGGALEIFGRNKSNGLRDRKDRKRRWEFRIYEDPVDREPGRSETAEIRQARKILEIELAIGRQPVREHVGENQENEEMGEADDLLAGDERNKEEEQDIEQIRDQEQKTIQTREINLTPLHPSFPTHLQFTEQFIDLYGDSDSDETNSAGIRELLRFLRERGGRDELIVEYVIL</sequence>
<feature type="region of interest" description="Disordered" evidence="1">
    <location>
        <begin position="1"/>
        <end position="60"/>
    </location>
</feature>
<accession>A0A4Z1G2A3</accession>
<comment type="caution">
    <text evidence="2">The sequence shown here is derived from an EMBL/GenBank/DDBJ whole genome shotgun (WGS) entry which is preliminary data.</text>
</comment>
<dbReference type="Proteomes" id="UP000297910">
    <property type="component" value="Unassembled WGS sequence"/>
</dbReference>
<feature type="region of interest" description="Disordered" evidence="1">
    <location>
        <begin position="86"/>
        <end position="119"/>
    </location>
</feature>
<organism evidence="2 3">
    <name type="scientific">Botrytis paeoniae</name>
    <dbReference type="NCBI Taxonomy" id="278948"/>
    <lineage>
        <taxon>Eukaryota</taxon>
        <taxon>Fungi</taxon>
        <taxon>Dikarya</taxon>
        <taxon>Ascomycota</taxon>
        <taxon>Pezizomycotina</taxon>
        <taxon>Leotiomycetes</taxon>
        <taxon>Helotiales</taxon>
        <taxon>Sclerotiniaceae</taxon>
        <taxon>Botrytis</taxon>
    </lineage>
</organism>
<dbReference type="AlphaFoldDB" id="A0A4Z1G2A3"/>
<feature type="compositionally biased region" description="Polar residues" evidence="1">
    <location>
        <begin position="11"/>
        <end position="23"/>
    </location>
</feature>
<feature type="compositionally biased region" description="Polar residues" evidence="1">
    <location>
        <begin position="89"/>
        <end position="101"/>
    </location>
</feature>